<dbReference type="InterPro" id="IPR015943">
    <property type="entry name" value="WD40/YVTN_repeat-like_dom_sf"/>
</dbReference>
<feature type="coiled-coil region" evidence="7">
    <location>
        <begin position="444"/>
        <end position="481"/>
    </location>
</feature>
<dbReference type="GO" id="GO:0005656">
    <property type="term" value="C:nuclear pre-replicative complex"/>
    <property type="evidence" value="ECO:0007669"/>
    <property type="project" value="TreeGrafter"/>
</dbReference>
<keyword evidence="10" id="KW-1185">Reference proteome</keyword>
<keyword evidence="3 5" id="KW-0853">WD repeat</keyword>
<organism evidence="9 10">
    <name type="scientific">Exophiala bonariae</name>
    <dbReference type="NCBI Taxonomy" id="1690606"/>
    <lineage>
        <taxon>Eukaryota</taxon>
        <taxon>Fungi</taxon>
        <taxon>Dikarya</taxon>
        <taxon>Ascomycota</taxon>
        <taxon>Pezizomycotina</taxon>
        <taxon>Eurotiomycetes</taxon>
        <taxon>Chaetothyriomycetidae</taxon>
        <taxon>Chaetothyriales</taxon>
        <taxon>Herpotrichiellaceae</taxon>
        <taxon>Exophiala</taxon>
    </lineage>
</organism>
<dbReference type="GO" id="GO:0120330">
    <property type="term" value="C:rixosome complex"/>
    <property type="evidence" value="ECO:0007669"/>
    <property type="project" value="UniProtKB-UniRule"/>
</dbReference>
<accession>A0AAV9NBT9</accession>
<evidence type="ECO:0000256" key="2">
    <source>
        <dbReference type="ARBA" id="ARBA00010143"/>
    </source>
</evidence>
<keyword evidence="6" id="KW-0539">Nucleus</keyword>
<feature type="repeat" description="WD" evidence="5">
    <location>
        <begin position="185"/>
        <end position="229"/>
    </location>
</feature>
<sequence>MPTESFLAATLTTNKAPGNTSAALKDVGIFLYQYQPQNVFSHGYKKSSARPGCVAISDSHIFAAQADKAVINVYSRERGDQEVTVPFPERIHCIAYAQGATILVLGTEEGKLILWEVATGRLTTSSASHLQSVSSVCITPNNDYIISGSADTSIHIWSLPKLVSFSQNSDAYEDGEPSNVPVRTFTAHRTAISTIACGHSRSNTNFAVSASDDGTCFLWHIDTCQTLRTILLPTNAISIAMDPADRALYFGGQDGHIYSWDMLQHSVNSITKSTGSSTIQITSKDRWTAPSSELGTTNCLTLSYDGTALLSGHLSGNLVRWDVAKHRIQNELINLGQPVTFIEMLKLDGLQSRKTPGFKFTNVVKPNLEFASLQENGTIGIPSKYNFHAMIAPAQARASQSDVYQALTGPGFPQSMIDDALRALVTGSATTNALPADATAEFKAEKLADEVVFLKQQLASLNELEEKRKTRRIEKIDKREELGRKKREAYFEAKKKGKDGELAMKRWEAKEAALDDESDNGDGGDRMITD</sequence>
<dbReference type="EMBL" id="JAVRRD010000015">
    <property type="protein sequence ID" value="KAK5051447.1"/>
    <property type="molecule type" value="Genomic_DNA"/>
</dbReference>
<dbReference type="PANTHER" id="PTHR18763:SF0">
    <property type="entry name" value="WD REPEAT-CONTAINING PROTEIN 18"/>
    <property type="match status" value="1"/>
</dbReference>
<evidence type="ECO:0000256" key="8">
    <source>
        <dbReference type="SAM" id="MobiDB-lite"/>
    </source>
</evidence>
<dbReference type="GeneID" id="89971293"/>
<comment type="subcellular location">
    <subcellularLocation>
        <location evidence="6">Nucleus</location>
    </subcellularLocation>
</comment>
<keyword evidence="4" id="KW-0677">Repeat</keyword>
<evidence type="ECO:0000313" key="9">
    <source>
        <dbReference type="EMBL" id="KAK5051447.1"/>
    </source>
</evidence>
<dbReference type="FunFam" id="2.130.10.10:FF:000929">
    <property type="entry name" value="Ribosomal assembly complex component Ipi3"/>
    <property type="match status" value="1"/>
</dbReference>
<evidence type="ECO:0000256" key="7">
    <source>
        <dbReference type="SAM" id="Coils"/>
    </source>
</evidence>
<dbReference type="InterPro" id="IPR036322">
    <property type="entry name" value="WD40_repeat_dom_sf"/>
</dbReference>
<dbReference type="GO" id="GO:0006261">
    <property type="term" value="P:DNA-templated DNA replication"/>
    <property type="evidence" value="ECO:0007669"/>
    <property type="project" value="TreeGrafter"/>
</dbReference>
<feature type="repeat" description="WD" evidence="5">
    <location>
        <begin position="126"/>
        <end position="159"/>
    </location>
</feature>
<dbReference type="Proteomes" id="UP001358417">
    <property type="component" value="Unassembled WGS sequence"/>
</dbReference>
<dbReference type="GO" id="GO:0006364">
    <property type="term" value="P:rRNA processing"/>
    <property type="evidence" value="ECO:0007669"/>
    <property type="project" value="UniProtKB-UniRule"/>
</dbReference>
<dbReference type="Pfam" id="PF00400">
    <property type="entry name" value="WD40"/>
    <property type="match status" value="2"/>
</dbReference>
<dbReference type="Gene3D" id="2.130.10.10">
    <property type="entry name" value="YVTN repeat-like/Quinoprotein amine dehydrogenase"/>
    <property type="match status" value="2"/>
</dbReference>
<comment type="similarity">
    <text evidence="2 6">Belongs to the WD repeat IPI3/WDR18 family.</text>
</comment>
<dbReference type="PROSITE" id="PS50294">
    <property type="entry name" value="WD_REPEATS_REGION"/>
    <property type="match status" value="1"/>
</dbReference>
<dbReference type="PROSITE" id="PS50082">
    <property type="entry name" value="WD_REPEATS_2"/>
    <property type="match status" value="2"/>
</dbReference>
<name>A0AAV9NBT9_9EURO</name>
<evidence type="ECO:0000256" key="1">
    <source>
        <dbReference type="ARBA" id="ARBA00002355"/>
    </source>
</evidence>
<evidence type="ECO:0000256" key="3">
    <source>
        <dbReference type="ARBA" id="ARBA00022574"/>
    </source>
</evidence>
<dbReference type="SMART" id="SM00320">
    <property type="entry name" value="WD40"/>
    <property type="match status" value="5"/>
</dbReference>
<dbReference type="PANTHER" id="PTHR18763">
    <property type="entry name" value="WD-REPEAT PROTEIN 18"/>
    <property type="match status" value="1"/>
</dbReference>
<dbReference type="RefSeq" id="XP_064705674.1">
    <property type="nucleotide sequence ID" value="XM_064846694.1"/>
</dbReference>
<reference evidence="9 10" key="1">
    <citation type="submission" date="2023-08" db="EMBL/GenBank/DDBJ databases">
        <title>Black Yeasts Isolated from many extreme environments.</title>
        <authorList>
            <person name="Coleine C."/>
            <person name="Stajich J.E."/>
            <person name="Selbmann L."/>
        </authorList>
    </citation>
    <scope>NUCLEOTIDE SEQUENCE [LARGE SCALE GENOMIC DNA]</scope>
    <source>
        <strain evidence="9 10">CCFEE 5792</strain>
    </source>
</reference>
<keyword evidence="6" id="KW-0698">rRNA processing</keyword>
<evidence type="ECO:0000256" key="6">
    <source>
        <dbReference type="RuleBase" id="RU369067"/>
    </source>
</evidence>
<comment type="function">
    <text evidence="1 6">Component of the RIX1 complex required for processing of ITS2 sequences from 35S pre-rRNA.</text>
</comment>
<evidence type="ECO:0000256" key="5">
    <source>
        <dbReference type="PROSITE-ProRule" id="PRU00221"/>
    </source>
</evidence>
<dbReference type="InterPro" id="IPR001680">
    <property type="entry name" value="WD40_rpt"/>
</dbReference>
<comment type="caution">
    <text evidence="9">The sequence shown here is derived from an EMBL/GenBank/DDBJ whole genome shotgun (WGS) entry which is preliminary data.</text>
</comment>
<dbReference type="SUPFAM" id="SSF50978">
    <property type="entry name" value="WD40 repeat-like"/>
    <property type="match status" value="1"/>
</dbReference>
<gene>
    <name evidence="9" type="ORF">LTR84_003099</name>
</gene>
<comment type="subunit">
    <text evidence="6">Component of the RIX1 complex, composed of IPI1, RIX1/IPI2 and IPI3 in a 1:2:2 stoichiometry. The complex interacts (via RIX1) with MDN1 (via its hexameric AAA ATPase ring) and the pre-60S ribosome particles.</text>
</comment>
<proteinExistence type="inferred from homology"/>
<feature type="region of interest" description="Disordered" evidence="8">
    <location>
        <begin position="510"/>
        <end position="530"/>
    </location>
</feature>
<keyword evidence="7" id="KW-0175">Coiled coil</keyword>
<evidence type="ECO:0000313" key="10">
    <source>
        <dbReference type="Proteomes" id="UP001358417"/>
    </source>
</evidence>
<evidence type="ECO:0000256" key="4">
    <source>
        <dbReference type="ARBA" id="ARBA00022737"/>
    </source>
</evidence>
<protein>
    <recommendedName>
        <fullName evidence="6">Pre-rRNA-processing protein IPI3</fullName>
    </recommendedName>
</protein>
<dbReference type="AlphaFoldDB" id="A0AAV9NBT9"/>
<dbReference type="InterPro" id="IPR045227">
    <property type="entry name" value="WDR18/Ipi3/RID3"/>
</dbReference>